<organism evidence="1 2">
    <name type="scientific">Methylocystis heyeri</name>
    <dbReference type="NCBI Taxonomy" id="391905"/>
    <lineage>
        <taxon>Bacteria</taxon>
        <taxon>Pseudomonadati</taxon>
        <taxon>Pseudomonadota</taxon>
        <taxon>Alphaproteobacteria</taxon>
        <taxon>Hyphomicrobiales</taxon>
        <taxon>Methylocystaceae</taxon>
        <taxon>Methylocystis</taxon>
    </lineage>
</organism>
<dbReference type="SUPFAM" id="SSF49777">
    <property type="entry name" value="PEBP-like"/>
    <property type="match status" value="1"/>
</dbReference>
<dbReference type="Proteomes" id="UP000309061">
    <property type="component" value="Chromosome"/>
</dbReference>
<keyword evidence="2" id="KW-1185">Reference proteome</keyword>
<dbReference type="OrthoDB" id="9797506at2"/>
<accession>A0A6B8KF22</accession>
<gene>
    <name evidence="1" type="ORF">H2LOC_015960</name>
</gene>
<dbReference type="RefSeq" id="WP_136497985.1">
    <property type="nucleotide sequence ID" value="NZ_CP046052.1"/>
</dbReference>
<dbReference type="CDD" id="cd00865">
    <property type="entry name" value="PEBP_bact_arch"/>
    <property type="match status" value="1"/>
</dbReference>
<evidence type="ECO:0000313" key="2">
    <source>
        <dbReference type="Proteomes" id="UP000309061"/>
    </source>
</evidence>
<name>A0A6B8KF22_9HYPH</name>
<dbReference type="Gene3D" id="3.90.280.10">
    <property type="entry name" value="PEBP-like"/>
    <property type="match status" value="1"/>
</dbReference>
<dbReference type="EMBL" id="CP046052">
    <property type="protein sequence ID" value="QGM47064.1"/>
    <property type="molecule type" value="Genomic_DNA"/>
</dbReference>
<dbReference type="InterPro" id="IPR036610">
    <property type="entry name" value="PEBP-like_sf"/>
</dbReference>
<dbReference type="InterPro" id="IPR008914">
    <property type="entry name" value="PEBP"/>
</dbReference>
<dbReference type="InterPro" id="IPR005247">
    <property type="entry name" value="YbhB_YbcL/LppC-like"/>
</dbReference>
<dbReference type="PANTHER" id="PTHR30289">
    <property type="entry name" value="UNCHARACTERIZED PROTEIN YBCL-RELATED"/>
    <property type="match status" value="1"/>
</dbReference>
<proteinExistence type="predicted"/>
<evidence type="ECO:0000313" key="1">
    <source>
        <dbReference type="EMBL" id="QGM47064.1"/>
    </source>
</evidence>
<dbReference type="KEGG" id="mhey:H2LOC_015960"/>
<reference evidence="1 2" key="1">
    <citation type="submission" date="2019-11" db="EMBL/GenBank/DDBJ databases">
        <title>The genome sequence of Methylocystis heyeri.</title>
        <authorList>
            <person name="Oshkin I.Y."/>
            <person name="Miroshnikov K."/>
            <person name="Dedysh S.N."/>
        </authorList>
    </citation>
    <scope>NUCLEOTIDE SEQUENCE [LARGE SCALE GENOMIC DNA]</scope>
    <source>
        <strain evidence="1 2">H2</strain>
    </source>
</reference>
<sequence length="152" mass="16643">MMLTSTAFHDGAVVPRRFTCDGENLSPALQWTCAPMDAKSFALLCDDPDAPAGTWRHWAVFDIPSGRSELAEGAGRAEGFEDFRQGVNDFGEVGYGGPCPPRGHGPHRYRFRLIALNRAELVLRPGATCKEVEQEAGKHLLAEAVLEGVYQR</sequence>
<dbReference type="PANTHER" id="PTHR30289:SF1">
    <property type="entry name" value="PEBP (PHOSPHATIDYLETHANOLAMINE-BINDING PROTEIN) FAMILY PROTEIN"/>
    <property type="match status" value="1"/>
</dbReference>
<dbReference type="Pfam" id="PF01161">
    <property type="entry name" value="PBP"/>
    <property type="match status" value="1"/>
</dbReference>
<protein>
    <submittedName>
        <fullName evidence="1">YbhB/YbcL family Raf kinase inhibitor-like protein</fullName>
    </submittedName>
</protein>
<dbReference type="NCBIfam" id="TIGR00481">
    <property type="entry name" value="YbhB/YbcL family Raf kinase inhibitor-like protein"/>
    <property type="match status" value="1"/>
</dbReference>
<dbReference type="AlphaFoldDB" id="A0A6B8KF22"/>